<dbReference type="Gene3D" id="2.170.130.10">
    <property type="entry name" value="TonB-dependent receptor, plug domain"/>
    <property type="match status" value="1"/>
</dbReference>
<dbReference type="Proteomes" id="UP000295361">
    <property type="component" value="Unassembled WGS sequence"/>
</dbReference>
<evidence type="ECO:0000259" key="14">
    <source>
        <dbReference type="Pfam" id="PF00593"/>
    </source>
</evidence>
<keyword evidence="17" id="KW-1185">Reference proteome</keyword>
<dbReference type="CDD" id="cd01347">
    <property type="entry name" value="ligand_gated_channel"/>
    <property type="match status" value="1"/>
</dbReference>
<evidence type="ECO:0000256" key="7">
    <source>
        <dbReference type="ARBA" id="ARBA00023065"/>
    </source>
</evidence>
<dbReference type="GO" id="GO:0015889">
    <property type="term" value="P:cobalamin transport"/>
    <property type="evidence" value="ECO:0007669"/>
    <property type="project" value="TreeGrafter"/>
</dbReference>
<evidence type="ECO:0000256" key="11">
    <source>
        <dbReference type="ARBA" id="ARBA00023237"/>
    </source>
</evidence>
<sequence length="622" mass="66882">MALSTIALATSALAAPKDNSLPTVMVTATRSAMSLSQVLADVTVLTRADIERQALGGLADLLRTQACFEMVRNGGPGANTSMFVRGADTRHTLVLVDGVRVDSQATGGASWQSIPLAQIERVEIVRGAASAIYGSDAIGGVVQIFTRKGDGAPQFEFGAGIGNLGLAKLDASLTGKSGLFDYALSLASERGTGFNSRPVLNDPAYTPDIDGHRSHSATARLGAQVTAEHRFEVVAMKSFIWSQYDGAAKPKVDDQNFNEMQALRGSWSAQFTPGWQSELSAGESRDRYETSPSVYLTETRIRNFAWNNSFKIGPGQLNTLLERREDRLLNTGLTQTPTAGEADRHQNAVAAGYILEAGQNKEWGLQAHLRHDRDSQFGGATTGTVAAGYTLSPAWRVIASAGTAFRAPTLYQSFSPYGPDATKGGKPLLAERGRNTELGLQYKAGSNEFGLTAYRNLINNLIIFGSAGTCNSQFGCYQNVGQARLQGLTLRAGTRVAEVRLSGTLDLQAPKDVTDTPNYASYGKLLARRSNKHASLRADTELWGWSLGAQTLISGRRFDNAANTVKLGGYALLNLDAQYNLTPTLRLQLQLDNVFDRAYQTANTYASSPRAVFAGLRYTPKL</sequence>
<evidence type="ECO:0000256" key="10">
    <source>
        <dbReference type="ARBA" id="ARBA00023170"/>
    </source>
</evidence>
<keyword evidence="3 12" id="KW-0813">Transport</keyword>
<evidence type="ECO:0000256" key="6">
    <source>
        <dbReference type="ARBA" id="ARBA00022729"/>
    </source>
</evidence>
<dbReference type="EMBL" id="SNXS01000003">
    <property type="protein sequence ID" value="TDP71195.1"/>
    <property type="molecule type" value="Genomic_DNA"/>
</dbReference>
<evidence type="ECO:0000256" key="9">
    <source>
        <dbReference type="ARBA" id="ARBA00023136"/>
    </source>
</evidence>
<proteinExistence type="inferred from homology"/>
<evidence type="ECO:0000256" key="5">
    <source>
        <dbReference type="ARBA" id="ARBA00022692"/>
    </source>
</evidence>
<dbReference type="GO" id="GO:0006811">
    <property type="term" value="P:monoatomic ion transport"/>
    <property type="evidence" value="ECO:0007669"/>
    <property type="project" value="UniProtKB-KW"/>
</dbReference>
<comment type="similarity">
    <text evidence="2 12 13">Belongs to the TonB-dependent receptor family.</text>
</comment>
<keyword evidence="7" id="KW-0406">Ion transport</keyword>
<evidence type="ECO:0000313" key="17">
    <source>
        <dbReference type="Proteomes" id="UP000295361"/>
    </source>
</evidence>
<evidence type="ECO:0000313" key="16">
    <source>
        <dbReference type="EMBL" id="TDP71195.1"/>
    </source>
</evidence>
<evidence type="ECO:0000256" key="4">
    <source>
        <dbReference type="ARBA" id="ARBA00022452"/>
    </source>
</evidence>
<keyword evidence="10" id="KW-0675">Receptor</keyword>
<dbReference type="SUPFAM" id="SSF56935">
    <property type="entry name" value="Porins"/>
    <property type="match status" value="1"/>
</dbReference>
<dbReference type="PANTHER" id="PTHR30069:SF53">
    <property type="entry name" value="COLICIN I RECEPTOR-RELATED"/>
    <property type="match status" value="1"/>
</dbReference>
<protein>
    <submittedName>
        <fullName evidence="16">Vitamin B12 transporter</fullName>
    </submittedName>
</protein>
<dbReference type="FunCoup" id="A0A4R6QMM2">
    <property type="interactions" value="98"/>
</dbReference>
<gene>
    <name evidence="16" type="ORF">DES47_103173</name>
</gene>
<keyword evidence="6" id="KW-0732">Signal</keyword>
<evidence type="ECO:0000256" key="1">
    <source>
        <dbReference type="ARBA" id="ARBA00004571"/>
    </source>
</evidence>
<evidence type="ECO:0000259" key="15">
    <source>
        <dbReference type="Pfam" id="PF07715"/>
    </source>
</evidence>
<keyword evidence="9 12" id="KW-0472">Membrane</keyword>
<feature type="domain" description="TonB-dependent receptor plug" evidence="15">
    <location>
        <begin position="36"/>
        <end position="141"/>
    </location>
</feature>
<evidence type="ECO:0000256" key="3">
    <source>
        <dbReference type="ARBA" id="ARBA00022448"/>
    </source>
</evidence>
<keyword evidence="4 12" id="KW-1134">Transmembrane beta strand</keyword>
<dbReference type="InParanoid" id="A0A4R6QMM2"/>
<dbReference type="Gene3D" id="2.40.170.20">
    <property type="entry name" value="TonB-dependent receptor, beta-barrel domain"/>
    <property type="match status" value="1"/>
</dbReference>
<accession>A0A4R6QMM2</accession>
<dbReference type="InterPro" id="IPR012910">
    <property type="entry name" value="Plug_dom"/>
</dbReference>
<keyword evidence="8 13" id="KW-0798">TonB box</keyword>
<dbReference type="InterPro" id="IPR000531">
    <property type="entry name" value="Beta-barrel_TonB"/>
</dbReference>
<evidence type="ECO:0000256" key="8">
    <source>
        <dbReference type="ARBA" id="ARBA00023077"/>
    </source>
</evidence>
<evidence type="ECO:0000256" key="13">
    <source>
        <dbReference type="RuleBase" id="RU003357"/>
    </source>
</evidence>
<reference evidence="16 17" key="1">
    <citation type="submission" date="2019-03" db="EMBL/GenBank/DDBJ databases">
        <title>Genomic Encyclopedia of Type Strains, Phase IV (KMG-IV): sequencing the most valuable type-strain genomes for metagenomic binning, comparative biology and taxonomic classification.</title>
        <authorList>
            <person name="Goeker M."/>
        </authorList>
    </citation>
    <scope>NUCLEOTIDE SEQUENCE [LARGE SCALE GENOMIC DNA]</scope>
    <source>
        <strain evidence="16 17">DSM 16998</strain>
    </source>
</reference>
<keyword evidence="5 12" id="KW-0812">Transmembrane</keyword>
<organism evidence="16 17">
    <name type="scientific">Roseateles toxinivorans</name>
    <dbReference type="NCBI Taxonomy" id="270368"/>
    <lineage>
        <taxon>Bacteria</taxon>
        <taxon>Pseudomonadati</taxon>
        <taxon>Pseudomonadota</taxon>
        <taxon>Betaproteobacteria</taxon>
        <taxon>Burkholderiales</taxon>
        <taxon>Sphaerotilaceae</taxon>
        <taxon>Roseateles</taxon>
    </lineage>
</organism>
<dbReference type="Pfam" id="PF07715">
    <property type="entry name" value="Plug"/>
    <property type="match status" value="1"/>
</dbReference>
<evidence type="ECO:0000256" key="2">
    <source>
        <dbReference type="ARBA" id="ARBA00009810"/>
    </source>
</evidence>
<feature type="domain" description="TonB-dependent receptor-like beta-barrel" evidence="14">
    <location>
        <begin position="262"/>
        <end position="594"/>
    </location>
</feature>
<name>A0A4R6QMM2_9BURK</name>
<comment type="caution">
    <text evidence="16">The sequence shown here is derived from an EMBL/GenBank/DDBJ whole genome shotgun (WGS) entry which is preliminary data.</text>
</comment>
<comment type="subcellular location">
    <subcellularLocation>
        <location evidence="1 12">Cell outer membrane</location>
        <topology evidence="1 12">Multi-pass membrane protein</topology>
    </subcellularLocation>
</comment>
<keyword evidence="11 12" id="KW-0998">Cell outer membrane</keyword>
<dbReference type="Pfam" id="PF00593">
    <property type="entry name" value="TonB_dep_Rec_b-barrel"/>
    <property type="match status" value="1"/>
</dbReference>
<dbReference type="GO" id="GO:0009279">
    <property type="term" value="C:cell outer membrane"/>
    <property type="evidence" value="ECO:0007669"/>
    <property type="project" value="UniProtKB-SubCell"/>
</dbReference>
<dbReference type="AlphaFoldDB" id="A0A4R6QMM2"/>
<dbReference type="InterPro" id="IPR039426">
    <property type="entry name" value="TonB-dep_rcpt-like"/>
</dbReference>
<dbReference type="InterPro" id="IPR037066">
    <property type="entry name" value="Plug_dom_sf"/>
</dbReference>
<evidence type="ECO:0000256" key="12">
    <source>
        <dbReference type="PROSITE-ProRule" id="PRU01360"/>
    </source>
</evidence>
<dbReference type="PROSITE" id="PS52016">
    <property type="entry name" value="TONB_DEPENDENT_REC_3"/>
    <property type="match status" value="1"/>
</dbReference>
<dbReference type="InterPro" id="IPR036942">
    <property type="entry name" value="Beta-barrel_TonB_sf"/>
</dbReference>
<dbReference type="PANTHER" id="PTHR30069">
    <property type="entry name" value="TONB-DEPENDENT OUTER MEMBRANE RECEPTOR"/>
    <property type="match status" value="1"/>
</dbReference>